<dbReference type="InterPro" id="IPR014710">
    <property type="entry name" value="RmlC-like_jellyroll"/>
</dbReference>
<feature type="transmembrane region" description="Helical" evidence="6">
    <location>
        <begin position="139"/>
        <end position="159"/>
    </location>
</feature>
<accession>A0ABP0IYV3</accession>
<evidence type="ECO:0000313" key="9">
    <source>
        <dbReference type="EMBL" id="CAK9007275.1"/>
    </source>
</evidence>
<protein>
    <recommendedName>
        <fullName evidence="11">Sulfate transporter</fullName>
    </recommendedName>
</protein>
<comment type="subcellular location">
    <subcellularLocation>
        <location evidence="1">Membrane</location>
        <topology evidence="1">Multi-pass membrane protein</topology>
    </subcellularLocation>
</comment>
<dbReference type="Proteomes" id="UP001642484">
    <property type="component" value="Unassembled WGS sequence"/>
</dbReference>
<feature type="transmembrane region" description="Helical" evidence="6">
    <location>
        <begin position="301"/>
        <end position="320"/>
    </location>
</feature>
<dbReference type="Pfam" id="PF00916">
    <property type="entry name" value="Sulfate_transp"/>
    <property type="match status" value="1"/>
</dbReference>
<feature type="transmembrane region" description="Helical" evidence="6">
    <location>
        <begin position="332"/>
        <end position="350"/>
    </location>
</feature>
<dbReference type="Gene3D" id="2.60.120.10">
    <property type="entry name" value="Jelly Rolls"/>
    <property type="match status" value="1"/>
</dbReference>
<dbReference type="SUPFAM" id="SSF51206">
    <property type="entry name" value="cAMP-binding domain-like"/>
    <property type="match status" value="1"/>
</dbReference>
<evidence type="ECO:0000256" key="2">
    <source>
        <dbReference type="ARBA" id="ARBA00022692"/>
    </source>
</evidence>
<dbReference type="InterPro" id="IPR018490">
    <property type="entry name" value="cNMP-bd_dom_sf"/>
</dbReference>
<feature type="transmembrane region" description="Helical" evidence="6">
    <location>
        <begin position="200"/>
        <end position="225"/>
    </location>
</feature>
<reference evidence="9 10" key="1">
    <citation type="submission" date="2024-02" db="EMBL/GenBank/DDBJ databases">
        <authorList>
            <person name="Chen Y."/>
            <person name="Shah S."/>
            <person name="Dougan E. K."/>
            <person name="Thang M."/>
            <person name="Chan C."/>
        </authorList>
    </citation>
    <scope>NUCLEOTIDE SEQUENCE [LARGE SCALE GENOMIC DNA]</scope>
</reference>
<feature type="region of interest" description="Disordered" evidence="5">
    <location>
        <begin position="670"/>
        <end position="690"/>
    </location>
</feature>
<keyword evidence="4 6" id="KW-0472">Membrane</keyword>
<feature type="transmembrane region" description="Helical" evidence="6">
    <location>
        <begin position="385"/>
        <end position="403"/>
    </location>
</feature>
<feature type="transmembrane region" description="Helical" evidence="6">
    <location>
        <begin position="12"/>
        <end position="34"/>
    </location>
</feature>
<evidence type="ECO:0000256" key="6">
    <source>
        <dbReference type="SAM" id="Phobius"/>
    </source>
</evidence>
<dbReference type="InterPro" id="IPR052706">
    <property type="entry name" value="Membrane-Transporter-like"/>
</dbReference>
<dbReference type="InterPro" id="IPR011547">
    <property type="entry name" value="SLC26A/SulP_dom"/>
</dbReference>
<dbReference type="Gene3D" id="3.30.750.24">
    <property type="entry name" value="STAS domain"/>
    <property type="match status" value="1"/>
</dbReference>
<dbReference type="PROSITE" id="PS50042">
    <property type="entry name" value="CNMP_BINDING_3"/>
    <property type="match status" value="1"/>
</dbReference>
<dbReference type="PANTHER" id="PTHR43310:SF2">
    <property type="entry name" value="SLC26A_SULP TRANSPORTER DOMAIN-CONTAINING PROTEIN"/>
    <property type="match status" value="1"/>
</dbReference>
<organism evidence="9 10">
    <name type="scientific">Durusdinium trenchii</name>
    <dbReference type="NCBI Taxonomy" id="1381693"/>
    <lineage>
        <taxon>Eukaryota</taxon>
        <taxon>Sar</taxon>
        <taxon>Alveolata</taxon>
        <taxon>Dinophyceae</taxon>
        <taxon>Suessiales</taxon>
        <taxon>Symbiodiniaceae</taxon>
        <taxon>Durusdinium</taxon>
    </lineage>
</organism>
<dbReference type="InterPro" id="IPR036513">
    <property type="entry name" value="STAS_dom_sf"/>
</dbReference>
<evidence type="ECO:0008006" key="11">
    <source>
        <dbReference type="Google" id="ProtNLM"/>
    </source>
</evidence>
<feature type="compositionally biased region" description="Gly residues" evidence="5">
    <location>
        <begin position="677"/>
        <end position="688"/>
    </location>
</feature>
<dbReference type="SUPFAM" id="SSF52091">
    <property type="entry name" value="SpoIIaa-like"/>
    <property type="match status" value="1"/>
</dbReference>
<evidence type="ECO:0000313" key="10">
    <source>
        <dbReference type="Proteomes" id="UP001642484"/>
    </source>
</evidence>
<proteinExistence type="predicted"/>
<evidence type="ECO:0000256" key="1">
    <source>
        <dbReference type="ARBA" id="ARBA00004141"/>
    </source>
</evidence>
<keyword evidence="3 6" id="KW-1133">Transmembrane helix</keyword>
<feature type="domain" description="Cyclic nucleotide-binding" evidence="7">
    <location>
        <begin position="624"/>
        <end position="673"/>
    </location>
</feature>
<dbReference type="PROSITE" id="PS50801">
    <property type="entry name" value="STAS"/>
    <property type="match status" value="1"/>
</dbReference>
<dbReference type="PANTHER" id="PTHR43310">
    <property type="entry name" value="SULFATE TRANSPORTER YBAR-RELATED"/>
    <property type="match status" value="1"/>
</dbReference>
<dbReference type="InterPro" id="IPR002645">
    <property type="entry name" value="STAS_dom"/>
</dbReference>
<dbReference type="EMBL" id="CAXAMN010004003">
    <property type="protein sequence ID" value="CAK9007275.1"/>
    <property type="molecule type" value="Genomic_DNA"/>
</dbReference>
<feature type="transmembrane region" description="Helical" evidence="6">
    <location>
        <begin position="171"/>
        <end position="188"/>
    </location>
</feature>
<keyword evidence="10" id="KW-1185">Reference proteome</keyword>
<keyword evidence="2 6" id="KW-0812">Transmembrane</keyword>
<sequence>MSTSSPSTFLSSGISASLVGLLVIFRDVSFALVYCSPVVLRSSKTLMMATLLLSSAASQVVYSSRHSLATAIACTSSAAVPFQSAIASSIAAKLKGEPEDALVTVMATFAMTAALYGLLLILLGFLPHMDILKSAFPQPVMFAFFCVVGIGMLQSALELVSGQSLSLEDELPGAVTGQIVLTILAGLMNRFTPKLVRHYLVLPSCLLLQMTCFYLVVFCLSSLSAARDAGWLWEPFPPLVFQGLSLNTTLSKVRWSVVLGQWDAVVSLLSMLVLDLLTTLLPVELMTATKSIKMEEEFRTAGYSSLLAGLLWGNVSYISLSPTRLNHDAGGVSRESGLLSAGLCILWIFVGPELTGYVPKFVVGGMLCHLAFGYILEGLWDPRSLLSIGEYLIIVAMICYYLITDLAPAIFLGLALCSFSFILRYSQSSNLEFVKVAGEADMFSNRFRSAVDQHYLKSSRSIVVVRSFCSQLFFGTMASILAEVEPFLHDARFLLLDLSSLRTIDSSGLVGFQKIPPQIQTVLVRLSPELQAQVRRAGLAVCMFGSIDEGLEWCEDRTLKFRYLDDSDLSSLLLAPTSNNPSVPSRDMPRLGPAEVRSAVLRAFGDELLELEPLLLQLPVKKHEVVFHEGSLAEGLYIVVSGTLQIQYGNQRGIVLGPGEVVVDASVRRSFGERGEPGGSPGSRGGSARGKAVTGGEILCEEALYAPQLHSWSLVANVASILLLLRRDKLLLAEQRHPQAAIALHRCLMMSQLQKSGLWQGNTVARRTASM</sequence>
<evidence type="ECO:0000259" key="8">
    <source>
        <dbReference type="PROSITE" id="PS50801"/>
    </source>
</evidence>
<dbReference type="Pfam" id="PF01740">
    <property type="entry name" value="STAS"/>
    <property type="match status" value="1"/>
</dbReference>
<evidence type="ECO:0000256" key="4">
    <source>
        <dbReference type="ARBA" id="ARBA00023136"/>
    </source>
</evidence>
<evidence type="ECO:0000256" key="5">
    <source>
        <dbReference type="SAM" id="MobiDB-lite"/>
    </source>
</evidence>
<gene>
    <name evidence="9" type="ORF">CCMP2556_LOCUS8777</name>
</gene>
<feature type="transmembrane region" description="Helical" evidence="6">
    <location>
        <begin position="356"/>
        <end position="376"/>
    </location>
</feature>
<dbReference type="InterPro" id="IPR000595">
    <property type="entry name" value="cNMP-bd_dom"/>
</dbReference>
<feature type="transmembrane region" description="Helical" evidence="6">
    <location>
        <begin position="101"/>
        <end position="127"/>
    </location>
</feature>
<evidence type="ECO:0000259" key="7">
    <source>
        <dbReference type="PROSITE" id="PS50042"/>
    </source>
</evidence>
<comment type="caution">
    <text evidence="9">The sequence shown here is derived from an EMBL/GenBank/DDBJ whole genome shotgun (WGS) entry which is preliminary data.</text>
</comment>
<name>A0ABP0IYV3_9DINO</name>
<evidence type="ECO:0000256" key="3">
    <source>
        <dbReference type="ARBA" id="ARBA00022989"/>
    </source>
</evidence>
<feature type="domain" description="STAS" evidence="8">
    <location>
        <begin position="463"/>
        <end position="539"/>
    </location>
</feature>
<feature type="transmembrane region" description="Helical" evidence="6">
    <location>
        <begin position="262"/>
        <end position="281"/>
    </location>
</feature>